<name>K3W816_GLOUD</name>
<accession>K3W816</accession>
<reference evidence="3" key="2">
    <citation type="submission" date="2010-04" db="EMBL/GenBank/DDBJ databases">
        <authorList>
            <person name="Buell R."/>
            <person name="Hamilton J."/>
            <person name="Hostetler J."/>
        </authorList>
    </citation>
    <scope>NUCLEOTIDE SEQUENCE [LARGE SCALE GENOMIC DNA]</scope>
    <source>
        <strain evidence="3">DAOM:BR144</strain>
    </source>
</reference>
<dbReference type="PANTHER" id="PTHR13318">
    <property type="entry name" value="PARTNER OF PAIRED, ISOFORM B-RELATED"/>
    <property type="match status" value="1"/>
</dbReference>
<dbReference type="InParanoid" id="K3W816"/>
<dbReference type="PANTHER" id="PTHR13318:SF95">
    <property type="entry name" value="F-BOX PROTEIN YLR352W"/>
    <property type="match status" value="1"/>
</dbReference>
<reference evidence="3" key="1">
    <citation type="journal article" date="2010" name="Genome Biol.">
        <title>Genome sequence of the necrotrophic plant pathogen Pythium ultimum reveals original pathogenicity mechanisms and effector repertoire.</title>
        <authorList>
            <person name="Levesque C.A."/>
            <person name="Brouwer H."/>
            <person name="Cano L."/>
            <person name="Hamilton J.P."/>
            <person name="Holt C."/>
            <person name="Huitema E."/>
            <person name="Raffaele S."/>
            <person name="Robideau G.P."/>
            <person name="Thines M."/>
            <person name="Win J."/>
            <person name="Zerillo M.M."/>
            <person name="Beakes G.W."/>
            <person name="Boore J.L."/>
            <person name="Busam D."/>
            <person name="Dumas B."/>
            <person name="Ferriera S."/>
            <person name="Fuerstenberg S.I."/>
            <person name="Gachon C.M."/>
            <person name="Gaulin E."/>
            <person name="Govers F."/>
            <person name="Grenville-Briggs L."/>
            <person name="Horner N."/>
            <person name="Hostetler J."/>
            <person name="Jiang R.H."/>
            <person name="Johnson J."/>
            <person name="Krajaejun T."/>
            <person name="Lin H."/>
            <person name="Meijer H.J."/>
            <person name="Moore B."/>
            <person name="Morris P."/>
            <person name="Phuntmart V."/>
            <person name="Puiu D."/>
            <person name="Shetty J."/>
            <person name="Stajich J.E."/>
            <person name="Tripathy S."/>
            <person name="Wawra S."/>
            <person name="van West P."/>
            <person name="Whitty B.R."/>
            <person name="Coutinho P.M."/>
            <person name="Henrissat B."/>
            <person name="Martin F."/>
            <person name="Thomas P.D."/>
            <person name="Tyler B.M."/>
            <person name="De Vries R.P."/>
            <person name="Kamoun S."/>
            <person name="Yandell M."/>
            <person name="Tisserat N."/>
            <person name="Buell C.R."/>
        </authorList>
    </citation>
    <scope>NUCLEOTIDE SEQUENCE</scope>
    <source>
        <strain evidence="3">DAOM:BR144</strain>
    </source>
</reference>
<keyword evidence="3" id="KW-1185">Reference proteome</keyword>
<feature type="region of interest" description="Disordered" evidence="1">
    <location>
        <begin position="1"/>
        <end position="21"/>
    </location>
</feature>
<dbReference type="SUPFAM" id="SSF52047">
    <property type="entry name" value="RNI-like"/>
    <property type="match status" value="1"/>
</dbReference>
<dbReference type="HOGENOM" id="CLU_016072_6_2_1"/>
<evidence type="ECO:0000313" key="2">
    <source>
        <dbReference type="EnsemblProtists" id="PYU1_T001107"/>
    </source>
</evidence>
<evidence type="ECO:0000313" key="3">
    <source>
        <dbReference type="Proteomes" id="UP000019132"/>
    </source>
</evidence>
<sequence>MRLIHDPESALQPSCESDYEDDDDCMKQHAMVVPTELASAILVWLKRHHHLGREQFRLLAPFLFYEWDLKDLVELDTSWFDAIPRTPLQYLKNINVSGCHELESLGVTQDAFSLPIEKLPSLMIANFQGCTKLSRSVLDVLQFSTKLISLNLSGCRKIDDQSLGAIQRLQCLESLDLALRKIGRIRTLNTLILRGCNDISDDGMSSLSGLECLQYVDARHCEEIRSLPISWTDIRVLLLGRTSFGEADAAVLQYMPKLQELDLRSCRILKRGIEFINRLERLERLVLAETALTDAGLIEICKHNVYLKALDVSGTEVTDAGTMGLANLKDLEVLSLDTSGITNRSLANLTCLPRLEKLDLFGASITDNGLLHLVPLRRLKELEICSGTISDRGVELISKITTLTSLNLSQNRNIHAKSLVYIRSLTELRYLNLSNTSISALSLRHLYSLKELQSLSVYGCALTPSHIDVLRDILPELRENTPLELRALKAKT</sequence>
<dbReference type="SMART" id="SM00367">
    <property type="entry name" value="LRR_CC"/>
    <property type="match status" value="6"/>
</dbReference>
<dbReference type="GO" id="GO:0031146">
    <property type="term" value="P:SCF-dependent proteasomal ubiquitin-dependent protein catabolic process"/>
    <property type="evidence" value="ECO:0007669"/>
    <property type="project" value="TreeGrafter"/>
</dbReference>
<dbReference type="InterPro" id="IPR001611">
    <property type="entry name" value="Leu-rich_rpt"/>
</dbReference>
<reference evidence="2" key="3">
    <citation type="submission" date="2015-02" db="UniProtKB">
        <authorList>
            <consortium name="EnsemblProtists"/>
        </authorList>
    </citation>
    <scope>IDENTIFICATION</scope>
    <source>
        <strain evidence="2">DAOM BR144</strain>
    </source>
</reference>
<dbReference type="STRING" id="431595.K3W816"/>
<dbReference type="EMBL" id="GL376620">
    <property type="status" value="NOT_ANNOTATED_CDS"/>
    <property type="molecule type" value="Genomic_DNA"/>
</dbReference>
<dbReference type="Pfam" id="PF13516">
    <property type="entry name" value="LRR_6"/>
    <property type="match status" value="4"/>
</dbReference>
<dbReference type="OMA" id="YCDHISD"/>
<protein>
    <recommendedName>
        <fullName evidence="4">F-box domain-containing protein</fullName>
    </recommendedName>
</protein>
<dbReference type="GO" id="GO:0019005">
    <property type="term" value="C:SCF ubiquitin ligase complex"/>
    <property type="evidence" value="ECO:0007669"/>
    <property type="project" value="TreeGrafter"/>
</dbReference>
<dbReference type="eggNOG" id="KOG1947">
    <property type="taxonomic scope" value="Eukaryota"/>
</dbReference>
<organism evidence="2 3">
    <name type="scientific">Globisporangium ultimum (strain ATCC 200006 / CBS 805.95 / DAOM BR144)</name>
    <name type="common">Pythium ultimum</name>
    <dbReference type="NCBI Taxonomy" id="431595"/>
    <lineage>
        <taxon>Eukaryota</taxon>
        <taxon>Sar</taxon>
        <taxon>Stramenopiles</taxon>
        <taxon>Oomycota</taxon>
        <taxon>Peronosporomycetes</taxon>
        <taxon>Pythiales</taxon>
        <taxon>Pythiaceae</taxon>
        <taxon>Globisporangium</taxon>
    </lineage>
</organism>
<proteinExistence type="predicted"/>
<dbReference type="InterPro" id="IPR006553">
    <property type="entry name" value="Leu-rich_rpt_Cys-con_subtyp"/>
</dbReference>
<dbReference type="InterPro" id="IPR032675">
    <property type="entry name" value="LRR_dom_sf"/>
</dbReference>
<dbReference type="Gene3D" id="3.80.10.10">
    <property type="entry name" value="Ribonuclease Inhibitor"/>
    <property type="match status" value="4"/>
</dbReference>
<dbReference type="Proteomes" id="UP000019132">
    <property type="component" value="Unassembled WGS sequence"/>
</dbReference>
<evidence type="ECO:0008006" key="4">
    <source>
        <dbReference type="Google" id="ProtNLM"/>
    </source>
</evidence>
<evidence type="ECO:0000256" key="1">
    <source>
        <dbReference type="SAM" id="MobiDB-lite"/>
    </source>
</evidence>
<dbReference type="AlphaFoldDB" id="K3W816"/>
<dbReference type="VEuPathDB" id="FungiDB:PYU1_G001107"/>
<dbReference type="EnsemblProtists" id="PYU1_T001107">
    <property type="protein sequence ID" value="PYU1_T001107"/>
    <property type="gene ID" value="PYU1_G001107"/>
</dbReference>